<evidence type="ECO:0000256" key="3">
    <source>
        <dbReference type="ARBA" id="ARBA00022722"/>
    </source>
</evidence>
<protein>
    <recommendedName>
        <fullName evidence="2">Single-stranded-DNA-specific exonuclease RecJ</fullName>
    </recommendedName>
</protein>
<dbReference type="EMBL" id="JAAZNL010000002">
    <property type="protein sequence ID" value="NMB69608.1"/>
    <property type="molecule type" value="Genomic_DNA"/>
</dbReference>
<dbReference type="Pfam" id="PF01368">
    <property type="entry name" value="DHH"/>
    <property type="match status" value="1"/>
</dbReference>
<dbReference type="GO" id="GO:0008409">
    <property type="term" value="F:5'-3' exonuclease activity"/>
    <property type="evidence" value="ECO:0007669"/>
    <property type="project" value="InterPro"/>
</dbReference>
<feature type="domain" description="RecJ OB" evidence="8">
    <location>
        <begin position="439"/>
        <end position="545"/>
    </location>
</feature>
<evidence type="ECO:0000259" key="6">
    <source>
        <dbReference type="Pfam" id="PF01368"/>
    </source>
</evidence>
<evidence type="ECO:0000259" key="8">
    <source>
        <dbReference type="Pfam" id="PF17768"/>
    </source>
</evidence>
<dbReference type="InterPro" id="IPR038763">
    <property type="entry name" value="DHH_sf"/>
</dbReference>
<dbReference type="InterPro" id="IPR004610">
    <property type="entry name" value="RecJ"/>
</dbReference>
<dbReference type="InterPro" id="IPR041122">
    <property type="entry name" value="RecJ_OB"/>
</dbReference>
<dbReference type="InterPro" id="IPR001667">
    <property type="entry name" value="DDH_dom"/>
</dbReference>
<dbReference type="GO" id="GO:0006310">
    <property type="term" value="P:DNA recombination"/>
    <property type="evidence" value="ECO:0007669"/>
    <property type="project" value="InterPro"/>
</dbReference>
<evidence type="ECO:0000313" key="9">
    <source>
        <dbReference type="EMBL" id="NMB69608.1"/>
    </source>
</evidence>
<reference evidence="9 10" key="1">
    <citation type="journal article" date="2020" name="Biotechnol. Biofuels">
        <title>New insights from the biogas microbiome by comprehensive genome-resolved metagenomics of nearly 1600 species originating from multiple anaerobic digesters.</title>
        <authorList>
            <person name="Campanaro S."/>
            <person name="Treu L."/>
            <person name="Rodriguez-R L.M."/>
            <person name="Kovalovszki A."/>
            <person name="Ziels R.M."/>
            <person name="Maus I."/>
            <person name="Zhu X."/>
            <person name="Kougias P.G."/>
            <person name="Basile A."/>
            <person name="Luo G."/>
            <person name="Schluter A."/>
            <person name="Konstantinidis K.T."/>
            <person name="Angelidaki I."/>
        </authorList>
    </citation>
    <scope>NUCLEOTIDE SEQUENCE [LARGE SCALE GENOMIC DNA]</scope>
    <source>
        <strain evidence="9">AS27yjCOA_165</strain>
    </source>
</reference>
<dbReference type="PANTHER" id="PTHR30255">
    <property type="entry name" value="SINGLE-STRANDED-DNA-SPECIFIC EXONUCLEASE RECJ"/>
    <property type="match status" value="1"/>
</dbReference>
<dbReference type="PANTHER" id="PTHR30255:SF2">
    <property type="entry name" value="SINGLE-STRANDED-DNA-SPECIFIC EXONUCLEASE RECJ"/>
    <property type="match status" value="1"/>
</dbReference>
<accession>A0A7X9HGI2</accession>
<dbReference type="GO" id="GO:0006281">
    <property type="term" value="P:DNA repair"/>
    <property type="evidence" value="ECO:0007669"/>
    <property type="project" value="InterPro"/>
</dbReference>
<feature type="domain" description="DHHA1" evidence="7">
    <location>
        <begin position="332"/>
        <end position="424"/>
    </location>
</feature>
<proteinExistence type="inferred from homology"/>
<evidence type="ECO:0000256" key="4">
    <source>
        <dbReference type="ARBA" id="ARBA00022801"/>
    </source>
</evidence>
<dbReference type="Pfam" id="PF17768">
    <property type="entry name" value="RecJ_OB"/>
    <property type="match status" value="1"/>
</dbReference>
<feature type="domain" description="DDH" evidence="6">
    <location>
        <begin position="73"/>
        <end position="195"/>
    </location>
</feature>
<dbReference type="Pfam" id="PF02272">
    <property type="entry name" value="DHHA1"/>
    <property type="match status" value="1"/>
</dbReference>
<comment type="caution">
    <text evidence="9">The sequence shown here is derived from an EMBL/GenBank/DDBJ whole genome shotgun (WGS) entry which is preliminary data.</text>
</comment>
<evidence type="ECO:0000259" key="7">
    <source>
        <dbReference type="Pfam" id="PF02272"/>
    </source>
</evidence>
<evidence type="ECO:0000256" key="2">
    <source>
        <dbReference type="ARBA" id="ARBA00019841"/>
    </source>
</evidence>
<dbReference type="Gene3D" id="3.90.1640.30">
    <property type="match status" value="1"/>
</dbReference>
<organism evidence="9 10">
    <name type="scientific">candidate division WWE3 bacterium</name>
    <dbReference type="NCBI Taxonomy" id="2053526"/>
    <lineage>
        <taxon>Bacteria</taxon>
        <taxon>Katanobacteria</taxon>
    </lineage>
</organism>
<name>A0A7X9HGI2_UNCKA</name>
<evidence type="ECO:0000256" key="1">
    <source>
        <dbReference type="ARBA" id="ARBA00005915"/>
    </source>
</evidence>
<keyword evidence="4" id="KW-0378">Hydrolase</keyword>
<dbReference type="AlphaFoldDB" id="A0A7X9HGI2"/>
<gene>
    <name evidence="9" type="primary">recJ</name>
    <name evidence="9" type="ORF">GYA27_00170</name>
</gene>
<dbReference type="Gene3D" id="3.10.310.30">
    <property type="match status" value="1"/>
</dbReference>
<dbReference type="InterPro" id="IPR051673">
    <property type="entry name" value="SSDNA_exonuclease_RecJ"/>
</dbReference>
<evidence type="ECO:0000256" key="5">
    <source>
        <dbReference type="ARBA" id="ARBA00022839"/>
    </source>
</evidence>
<evidence type="ECO:0000313" key="10">
    <source>
        <dbReference type="Proteomes" id="UP000526033"/>
    </source>
</evidence>
<keyword evidence="5 9" id="KW-0269">Exonuclease</keyword>
<comment type="similarity">
    <text evidence="1">Belongs to the RecJ family.</text>
</comment>
<dbReference type="Proteomes" id="UP000526033">
    <property type="component" value="Unassembled WGS sequence"/>
</dbReference>
<dbReference type="SUPFAM" id="SSF64182">
    <property type="entry name" value="DHH phosphoesterases"/>
    <property type="match status" value="1"/>
</dbReference>
<sequence length="550" mass="60827">MKKWKISAEYDSSKDVISQLLEARGIKEPAVIDEFINTPQLSYYAEKLEPDLKKALMSARSLIQNAIKKNIPITVHGDYDADGICATAILYNVLKKEMHYDNSFYYIPSRFENGYGLSKSSIDELGENLKDSGVDTSKGVLLITVDSGITANAETNYAKQLGYTVIITDHHQKPSILPDADCIVWSDKMVGSGISWFLSKVIGSKDKQSISFAAVATVTDLQPLLGINRAIVKKGLEVINKNPPLGLKKLMDVAGRTGEISAYELGWVIGPRINASGRLVRATEALKLFIEEDSSILDTIVKQLNETNVIRQDKTLQMFELASIPDPGDLPKVIFSVSTEYHEGIIGLVAAKLVQRYYRPSIVISLRDGLGKGSVRSIPGIDIIARLRKLEHLFENVGGHPMAAGFTINQANIEKLQKELKSLLDAELTENDFDRMLNVDLLLPANYIGVDLVDQLDKLKPFGLGNEEPVFATYSMGVVSCYTVGQNKQHLLLKLFEDGHYYKAIFFGEGTLVDSIGLGTKVDIAYTLKKNEYEGKVSVDMLVKDLIIKE</sequence>
<dbReference type="InterPro" id="IPR003156">
    <property type="entry name" value="DHHA1_dom"/>
</dbReference>
<keyword evidence="3" id="KW-0540">Nuclease</keyword>
<dbReference type="NCBIfam" id="TIGR00644">
    <property type="entry name" value="recJ"/>
    <property type="match status" value="1"/>
</dbReference>
<dbReference type="GO" id="GO:0003676">
    <property type="term" value="F:nucleic acid binding"/>
    <property type="evidence" value="ECO:0007669"/>
    <property type="project" value="InterPro"/>
</dbReference>